<accession>A0A1F5NTE3</accession>
<feature type="transmembrane region" description="Helical" evidence="1">
    <location>
        <begin position="372"/>
        <end position="392"/>
    </location>
</feature>
<dbReference type="AlphaFoldDB" id="A0A1F5NTE3"/>
<feature type="transmembrane region" description="Helical" evidence="1">
    <location>
        <begin position="446"/>
        <end position="473"/>
    </location>
</feature>
<evidence type="ECO:0000313" key="2">
    <source>
        <dbReference type="EMBL" id="OGE80883.1"/>
    </source>
</evidence>
<name>A0A1F5NTE3_9BACT</name>
<proteinExistence type="predicted"/>
<keyword evidence="1" id="KW-0812">Transmembrane</keyword>
<evidence type="ECO:0000313" key="3">
    <source>
        <dbReference type="Proteomes" id="UP000177912"/>
    </source>
</evidence>
<evidence type="ECO:0000256" key="1">
    <source>
        <dbReference type="SAM" id="Phobius"/>
    </source>
</evidence>
<protein>
    <recommendedName>
        <fullName evidence="4">Type IV secretion system protein VirB6</fullName>
    </recommendedName>
</protein>
<sequence length="896" mass="97253">MIAVKQLFNRKFVKYSKGKLLPAFLVVVIILSMIPISVNAQEYGTIILEKGESSRTADNNATVVTFSYNINGVADDVIRFDYFCGGGVGPNFIVLGKFSCTYPDPGGTFRVRISGTGEGGVELVSAFVDITVKLTIDSEGKKIVEIQVIGAGDMAAENPTSDAGGPLSSILVAMFGIISGIIRQVLTWTFSFLILPFLHAATSIHVGTGSCGGGLGGGGLGFLGIACDGWEYVKNIANLFFILFLIVIGLATILRVENYNYKRLLGYLVLMALLVNFSLVIGQAILQVADVAQDAFIGNSREELKGLANDLVLQRKGFLGTTDTTGVWALFQGKSPRGGVDILVGQMIDLAISILGFFVLGAITFFLLVRLVALWVLLIISPFAYVFFIVPATKSMATQWWTQFLKYAFFAPIMFFFMALAIRLSAEKDKILGSLTPADFGSDSPISLSVGLFIFNNLQGLVVLAFLFAGLLVAQKFSIIGAGAIVKLGQKAAALPFLPVVLAGVGAKKLAGAGAGAAAGAFGKYYTRTTGEKARYHEGKGNMGKAAAYRVAAFLNPKAAKETWKRRSAQTEKESYTRPVAEMHDFLNKFMPTEWQYKNGVPVGLGKTTHHGQLAHEAVVADKLKEINSAGPDETDSAIIAVDALQRGNQEEVEAATKHLISTNRQDDTWAHLAQHPEIQLPGRIGIDGKDIFVDDKGDAKEFDQYKFDRFLQRSFTDKFGESTAVSMASSAEEYAEELGKPRQYGMVTTDKDTGKKRFVENEDEKVMEQNRRMNRGDSEAVAKSLEPLLFSGKAGAKLLEGLSPAVVRAYDQGRRYQARSLKLAGLDPSDVRVDNINLNTLKKLIDSNRDFAKAIIKKADFSAEETDTLNMTLAVNFNTPGGFDYGNLFKVQEKK</sequence>
<keyword evidence="1" id="KW-0472">Membrane</keyword>
<evidence type="ECO:0008006" key="4">
    <source>
        <dbReference type="Google" id="ProtNLM"/>
    </source>
</evidence>
<feature type="transmembrane region" description="Helical" evidence="1">
    <location>
        <begin position="170"/>
        <end position="195"/>
    </location>
</feature>
<keyword evidence="1" id="KW-1133">Transmembrane helix</keyword>
<feature type="transmembrane region" description="Helical" evidence="1">
    <location>
        <begin position="342"/>
        <end position="366"/>
    </location>
</feature>
<organism evidence="2 3">
    <name type="scientific">Candidatus Doudnabacteria bacterium RIFCSPHIGHO2_01_FULL_43_23</name>
    <dbReference type="NCBI Taxonomy" id="1817822"/>
    <lineage>
        <taxon>Bacteria</taxon>
        <taxon>Candidatus Doudnaibacteriota</taxon>
    </lineage>
</organism>
<feature type="transmembrane region" description="Helical" evidence="1">
    <location>
        <begin position="266"/>
        <end position="286"/>
    </location>
</feature>
<feature type="transmembrane region" description="Helical" evidence="1">
    <location>
        <begin position="404"/>
        <end position="426"/>
    </location>
</feature>
<dbReference type="Proteomes" id="UP000177912">
    <property type="component" value="Unassembled WGS sequence"/>
</dbReference>
<reference evidence="2 3" key="1">
    <citation type="journal article" date="2016" name="Nat. Commun.">
        <title>Thousands of microbial genomes shed light on interconnected biogeochemical processes in an aquifer system.</title>
        <authorList>
            <person name="Anantharaman K."/>
            <person name="Brown C.T."/>
            <person name="Hug L.A."/>
            <person name="Sharon I."/>
            <person name="Castelle C.J."/>
            <person name="Probst A.J."/>
            <person name="Thomas B.C."/>
            <person name="Singh A."/>
            <person name="Wilkins M.J."/>
            <person name="Karaoz U."/>
            <person name="Brodie E.L."/>
            <person name="Williams K.H."/>
            <person name="Hubbard S.S."/>
            <person name="Banfield J.F."/>
        </authorList>
    </citation>
    <scope>NUCLEOTIDE SEQUENCE [LARGE SCALE GENOMIC DNA]</scope>
</reference>
<comment type="caution">
    <text evidence="2">The sequence shown here is derived from an EMBL/GenBank/DDBJ whole genome shotgun (WGS) entry which is preliminary data.</text>
</comment>
<dbReference type="EMBL" id="MFEI01000017">
    <property type="protein sequence ID" value="OGE80883.1"/>
    <property type="molecule type" value="Genomic_DNA"/>
</dbReference>
<feature type="transmembrane region" description="Helical" evidence="1">
    <location>
        <begin position="236"/>
        <end position="254"/>
    </location>
</feature>
<gene>
    <name evidence="2" type="ORF">A2826_00760</name>
</gene>
<dbReference type="STRING" id="1817822.A2826_00760"/>